<reference evidence="2" key="1">
    <citation type="submission" date="2021-01" db="EMBL/GenBank/DDBJ databases">
        <authorList>
            <person name="Corre E."/>
            <person name="Pelletier E."/>
            <person name="Niang G."/>
            <person name="Scheremetjew M."/>
            <person name="Finn R."/>
            <person name="Kale V."/>
            <person name="Holt S."/>
            <person name="Cochrane G."/>
            <person name="Meng A."/>
            <person name="Brown T."/>
            <person name="Cohen L."/>
        </authorList>
    </citation>
    <scope>NUCLEOTIDE SEQUENCE</scope>
    <source>
        <strain evidence="2">UTEXLB2642</strain>
    </source>
</reference>
<organism evidence="2">
    <name type="scientific">Chromulina nebulosa</name>
    <dbReference type="NCBI Taxonomy" id="96789"/>
    <lineage>
        <taxon>Eukaryota</taxon>
        <taxon>Sar</taxon>
        <taxon>Stramenopiles</taxon>
        <taxon>Ochrophyta</taxon>
        <taxon>Chrysophyceae</taxon>
        <taxon>Chromulinales</taxon>
        <taxon>Chromulinaceae</taxon>
        <taxon>Chromulina</taxon>
    </lineage>
</organism>
<protein>
    <submittedName>
        <fullName evidence="2">Uncharacterized protein</fullName>
    </submittedName>
</protein>
<evidence type="ECO:0000313" key="2">
    <source>
        <dbReference type="EMBL" id="CAD8716095.1"/>
    </source>
</evidence>
<dbReference type="EMBL" id="HBFD01002628">
    <property type="protein sequence ID" value="CAD8716095.1"/>
    <property type="molecule type" value="Transcribed_RNA"/>
</dbReference>
<keyword evidence="1" id="KW-0472">Membrane</keyword>
<gene>
    <name evidence="2" type="ORF">CNEB1095_LOCUS1686</name>
</gene>
<accession>A0A7S0SV00</accession>
<feature type="transmembrane region" description="Helical" evidence="1">
    <location>
        <begin position="7"/>
        <end position="25"/>
    </location>
</feature>
<dbReference type="AlphaFoldDB" id="A0A7S0SV00"/>
<sequence>MNILISYYIILTILSLYYILQINSLDASFTAADDEQLPLSANYRQSLRNLCDIIDKGGKLPPSYAGKEHEIKRQCNQLKKDDNHISSSSPISNFSLSNKSILFTLLSITGALVYLNKNNPYIHQVISYVYKLFRTRPLKTSSRTTRRPSFTKVNQDNSNNNIQTTIPIYDKDAIREARMKRFANLNKDAESSTDNESQ</sequence>
<name>A0A7S0SV00_9STRA</name>
<evidence type="ECO:0000256" key="1">
    <source>
        <dbReference type="SAM" id="Phobius"/>
    </source>
</evidence>
<proteinExistence type="predicted"/>
<keyword evidence="1" id="KW-1133">Transmembrane helix</keyword>
<keyword evidence="1" id="KW-0812">Transmembrane</keyword>